<accession>A0ABU6HN05</accession>
<protein>
    <submittedName>
        <fullName evidence="3">DUF6443 domain-containing protein</fullName>
    </submittedName>
</protein>
<reference evidence="3 4" key="1">
    <citation type="submission" date="2024-01" db="EMBL/GenBank/DDBJ databases">
        <title>Chryseobacterium sp. T9W2-O.</title>
        <authorList>
            <person name="Maltman C."/>
        </authorList>
    </citation>
    <scope>NUCLEOTIDE SEQUENCE [LARGE SCALE GENOMIC DNA]</scope>
    <source>
        <strain evidence="3 4">T9W2-O</strain>
    </source>
</reference>
<sequence length="1193" mass="132829">MKKILIPIGALLISGLSQAQLTNTENYVYSKTYLDYNGTTATKTSETVQYFDGLGRPKQVVNVKASPTGKDVVTHIEYDGFGRQVKDFLPVPQQGTQNGAIYTSPLSNATQPALYGQEKIFSEKILESSPLDRILQQKQVGNDWSNKPVQFAYDANTTADAVKKYNLVTTWENGATKSGFIPTTAYAAAQLYKNTVTDEDGNQTIEFKNGEGQVVLVRKMLSATEKADTYYVYNEFNQLAYVIPPLAAVSGVTDETTLNNLCYQYRYDGRNRLVEKKLPGKGWEYMLYDKQDRLILTQDANLRNGEAFLSTGMGDNLWLFTKYDKFGRVAYTGITQGGSRASLQNSINSGTANPQNESRTTSNQFSVNADILYTNNAFPTNVIKVLSVNYYDTYPPGMPVAIPTQILGQAVLTQDSQNSAISTKSLPTASYIKNIENDSWTQNYTWYDTKGRTIGTYSQNHLGGFTRTETLLDFAGIPQKTDTYHSRNGGELVQVKERFVYNAQNMLLKHYHQVNSNPEELLAENSYNEKGQLINKKVGNNLQSIDYAYNIRGWMTGINPEATSYMGSKLFGYDIRYQNPTDASLSPKRYNGNISEVNWRVSSNQILKRYAYQYDGLNRLTQGIFLNPDFSIPQNDWNNEEVTYDKNGNIENLSRNAKSFYSDNAEKIDDLEYVYSGNRLVKIVDHSFNPTGYEGGSNAIGYDENGNMISMPDKQINQIGYNYLNLPNSLNIENNKKKLFHLYRADGSKLKKILNYLKDDGNTFTTITEYLDGFQYLTTMGTAPNEFDPMEFAYEQEAFIEKILQEEPIAALQFFPTAEGFYDYENNEYIYQYKDHLGNVRVSYKKDSNGYAEITDQNDYYPFGMNILREEKAIFGVNSLYNYKYNGKELQETGMYDYGARFYMPDIGRWGVVDPLAEKMTRHSPYNYAFNNPIRFIDPDGRSGKDWVQNGNQIFFDASVKSQEDASSKYGDTAKHLGEGSTLTTRVNEEAATTYTFHNNGTVSSDLGALDNRFDHTTLGGTTIMASNPVGGYGALNFGNVATGAVVEQSSGIARVGSNYKLYTATQTGRVFYGNQYVKTIGVSKIGTGIGIGGALIGLGLDAYGVVQYTKNPASPEAVTPTKAATNTGMSAWGILGGPYGVAVAAAYSGVEAIYPGGVEGAMNDNAKFQSELDNGVNKAGPNRVYIIPRGPK</sequence>
<dbReference type="InterPro" id="IPR022385">
    <property type="entry name" value="Rhs_assc_core"/>
</dbReference>
<proteinExistence type="predicted"/>
<keyword evidence="1" id="KW-0732">Signal</keyword>
<dbReference type="RefSeq" id="WP_326319525.1">
    <property type="nucleotide sequence ID" value="NZ_JAYLAA010000008.1"/>
</dbReference>
<keyword evidence="4" id="KW-1185">Reference proteome</keyword>
<gene>
    <name evidence="3" type="ORF">SOP96_01800</name>
</gene>
<dbReference type="EMBL" id="JAYLAA010000008">
    <property type="protein sequence ID" value="MEC3874441.1"/>
    <property type="molecule type" value="Genomic_DNA"/>
</dbReference>
<feature type="signal peptide" evidence="1">
    <location>
        <begin position="1"/>
        <end position="19"/>
    </location>
</feature>
<evidence type="ECO:0000256" key="1">
    <source>
        <dbReference type="SAM" id="SignalP"/>
    </source>
</evidence>
<dbReference type="Gene3D" id="2.180.10.10">
    <property type="entry name" value="RHS repeat-associated core"/>
    <property type="match status" value="1"/>
</dbReference>
<dbReference type="NCBIfam" id="TIGR03696">
    <property type="entry name" value="Rhs_assc_core"/>
    <property type="match status" value="1"/>
</dbReference>
<dbReference type="InterPro" id="IPR050708">
    <property type="entry name" value="T6SS_VgrG/RHS"/>
</dbReference>
<dbReference type="PANTHER" id="PTHR32305:SF15">
    <property type="entry name" value="PROTEIN RHSA-RELATED"/>
    <property type="match status" value="1"/>
</dbReference>
<feature type="domain" description="DUF6443" evidence="2">
    <location>
        <begin position="31"/>
        <end position="148"/>
    </location>
</feature>
<name>A0ABU6HN05_9FLAO</name>
<evidence type="ECO:0000313" key="4">
    <source>
        <dbReference type="Proteomes" id="UP001348397"/>
    </source>
</evidence>
<dbReference type="InterPro" id="IPR045619">
    <property type="entry name" value="DUF6443"/>
</dbReference>
<dbReference type="PANTHER" id="PTHR32305">
    <property type="match status" value="1"/>
</dbReference>
<dbReference type="Pfam" id="PF20041">
    <property type="entry name" value="DUF6443"/>
    <property type="match status" value="1"/>
</dbReference>
<evidence type="ECO:0000259" key="2">
    <source>
        <dbReference type="Pfam" id="PF20041"/>
    </source>
</evidence>
<evidence type="ECO:0000313" key="3">
    <source>
        <dbReference type="EMBL" id="MEC3874441.1"/>
    </source>
</evidence>
<feature type="chain" id="PRO_5046512206" evidence="1">
    <location>
        <begin position="20"/>
        <end position="1193"/>
    </location>
</feature>
<comment type="caution">
    <text evidence="3">The sequence shown here is derived from an EMBL/GenBank/DDBJ whole genome shotgun (WGS) entry which is preliminary data.</text>
</comment>
<organism evidence="3 4">
    <name type="scientific">Chryseobacterium salviniae</name>
    <dbReference type="NCBI Taxonomy" id="3101750"/>
    <lineage>
        <taxon>Bacteria</taxon>
        <taxon>Pseudomonadati</taxon>
        <taxon>Bacteroidota</taxon>
        <taxon>Flavobacteriia</taxon>
        <taxon>Flavobacteriales</taxon>
        <taxon>Weeksellaceae</taxon>
        <taxon>Chryseobacterium group</taxon>
        <taxon>Chryseobacterium</taxon>
    </lineage>
</organism>
<dbReference type="Proteomes" id="UP001348397">
    <property type="component" value="Unassembled WGS sequence"/>
</dbReference>